<feature type="non-terminal residue" evidence="1">
    <location>
        <position position="66"/>
    </location>
</feature>
<comment type="caution">
    <text evidence="1">The sequence shown here is derived from an EMBL/GenBank/DDBJ whole genome shotgun (WGS) entry which is preliminary data.</text>
</comment>
<sequence>MNKIAYLTMMFFLCMSTAALAETELVISKKNKFGGITKKIKYSEQDDSYKAGIQQTIDYYDSHGNR</sequence>
<evidence type="ECO:0000313" key="1">
    <source>
        <dbReference type="EMBL" id="GAG10435.1"/>
    </source>
</evidence>
<dbReference type="AlphaFoldDB" id="X0UXE5"/>
<organism evidence="1">
    <name type="scientific">marine sediment metagenome</name>
    <dbReference type="NCBI Taxonomy" id="412755"/>
    <lineage>
        <taxon>unclassified sequences</taxon>
        <taxon>metagenomes</taxon>
        <taxon>ecological metagenomes</taxon>
    </lineage>
</organism>
<reference evidence="1" key="1">
    <citation type="journal article" date="2014" name="Front. Microbiol.">
        <title>High frequency of phylogenetically diverse reductive dehalogenase-homologous genes in deep subseafloor sedimentary metagenomes.</title>
        <authorList>
            <person name="Kawai M."/>
            <person name="Futagami T."/>
            <person name="Toyoda A."/>
            <person name="Takaki Y."/>
            <person name="Nishi S."/>
            <person name="Hori S."/>
            <person name="Arai W."/>
            <person name="Tsubouchi T."/>
            <person name="Morono Y."/>
            <person name="Uchiyama I."/>
            <person name="Ito T."/>
            <person name="Fujiyama A."/>
            <person name="Inagaki F."/>
            <person name="Takami H."/>
        </authorList>
    </citation>
    <scope>NUCLEOTIDE SEQUENCE</scope>
    <source>
        <strain evidence="1">Expedition CK06-06</strain>
    </source>
</reference>
<accession>X0UXE5</accession>
<protein>
    <submittedName>
        <fullName evidence="1">Uncharacterized protein</fullName>
    </submittedName>
</protein>
<gene>
    <name evidence="1" type="ORF">S01H1_44815</name>
</gene>
<dbReference type="EMBL" id="BARS01028607">
    <property type="protein sequence ID" value="GAG10435.1"/>
    <property type="molecule type" value="Genomic_DNA"/>
</dbReference>
<name>X0UXE5_9ZZZZ</name>
<proteinExistence type="predicted"/>